<evidence type="ECO:0000256" key="3">
    <source>
        <dbReference type="SAM" id="SignalP"/>
    </source>
</evidence>
<evidence type="ECO:0000256" key="1">
    <source>
        <dbReference type="SAM" id="MobiDB-lite"/>
    </source>
</evidence>
<feature type="region of interest" description="Disordered" evidence="1">
    <location>
        <begin position="69"/>
        <end position="89"/>
    </location>
</feature>
<feature type="chain" id="PRO_5024279912" evidence="3">
    <location>
        <begin position="33"/>
        <end position="188"/>
    </location>
</feature>
<protein>
    <submittedName>
        <fullName evidence="4">Uncharacterized protein</fullName>
    </submittedName>
</protein>
<organism evidence="4 5">
    <name type="scientific">Hymenobacter jeollabukensis</name>
    <dbReference type="NCBI Taxonomy" id="2025313"/>
    <lineage>
        <taxon>Bacteria</taxon>
        <taxon>Pseudomonadati</taxon>
        <taxon>Bacteroidota</taxon>
        <taxon>Cytophagia</taxon>
        <taxon>Cytophagales</taxon>
        <taxon>Hymenobacteraceae</taxon>
        <taxon>Hymenobacter</taxon>
    </lineage>
</organism>
<keyword evidence="2" id="KW-0812">Transmembrane</keyword>
<dbReference type="AlphaFoldDB" id="A0A5R8WSR2"/>
<dbReference type="EMBL" id="VAJM01000003">
    <property type="protein sequence ID" value="TLM93966.1"/>
    <property type="molecule type" value="Genomic_DNA"/>
</dbReference>
<feature type="signal peptide" evidence="3">
    <location>
        <begin position="1"/>
        <end position="32"/>
    </location>
</feature>
<sequence>MTLFTFRFRPLMLGLGLLGSALLNSCASSQTAFSFQPAPVESAVPAPVAVPIETADSVLPASAQPALSAAASTRPAPAQPAPRHRAAPVAARLRAQGPRRFAPRPRLLRQPARHQASRPARPAAGRDTWHIVLGALLIVGSVAVGLWLGGWLGLGVGAAIMLLGDYFLVLGIGGKHAWQEIFQEFFNM</sequence>
<keyword evidence="2" id="KW-1133">Transmembrane helix</keyword>
<name>A0A5R8WSR2_9BACT</name>
<reference evidence="4 5" key="1">
    <citation type="submission" date="2019-05" db="EMBL/GenBank/DDBJ databases">
        <title>Hymenobacter edaphi sp. nov., isolated from abandoned arsenic-contaminated farmland soil.</title>
        <authorList>
            <person name="Nie L."/>
        </authorList>
    </citation>
    <scope>NUCLEOTIDE SEQUENCE [LARGE SCALE GENOMIC DNA]</scope>
    <source>
        <strain evidence="4 5">1-3-3-8</strain>
    </source>
</reference>
<keyword evidence="2" id="KW-0472">Membrane</keyword>
<proteinExistence type="predicted"/>
<dbReference type="Proteomes" id="UP000305517">
    <property type="component" value="Unassembled WGS sequence"/>
</dbReference>
<comment type="caution">
    <text evidence="4">The sequence shown here is derived from an EMBL/GenBank/DDBJ whole genome shotgun (WGS) entry which is preliminary data.</text>
</comment>
<gene>
    <name evidence="4" type="ORF">FDY95_08000</name>
</gene>
<feature type="transmembrane region" description="Helical" evidence="2">
    <location>
        <begin position="156"/>
        <end position="178"/>
    </location>
</feature>
<accession>A0A5R8WSR2</accession>
<evidence type="ECO:0000256" key="2">
    <source>
        <dbReference type="SAM" id="Phobius"/>
    </source>
</evidence>
<evidence type="ECO:0000313" key="5">
    <source>
        <dbReference type="Proteomes" id="UP000305517"/>
    </source>
</evidence>
<evidence type="ECO:0000313" key="4">
    <source>
        <dbReference type="EMBL" id="TLM93966.1"/>
    </source>
</evidence>
<dbReference type="RefSeq" id="WP_138076457.1">
    <property type="nucleotide sequence ID" value="NZ_VAJM01000003.1"/>
</dbReference>
<keyword evidence="3" id="KW-0732">Signal</keyword>
<keyword evidence="5" id="KW-1185">Reference proteome</keyword>
<feature type="transmembrane region" description="Helical" evidence="2">
    <location>
        <begin position="129"/>
        <end position="149"/>
    </location>
</feature>